<protein>
    <submittedName>
        <fullName evidence="4">Relaxase/mobilization nuclease domain-containing protein</fullName>
    </submittedName>
</protein>
<feature type="compositionally biased region" description="Polar residues" evidence="2">
    <location>
        <begin position="325"/>
        <end position="337"/>
    </location>
</feature>
<dbReference type="Proteomes" id="UP000645612">
    <property type="component" value="Unassembled WGS sequence"/>
</dbReference>
<dbReference type="RefSeq" id="WP_176129701.1">
    <property type="nucleotide sequence ID" value="NZ_CADDZZ010000002.1"/>
</dbReference>
<dbReference type="Pfam" id="PF03432">
    <property type="entry name" value="Relaxase"/>
    <property type="match status" value="1"/>
</dbReference>
<proteinExistence type="predicted"/>
<feature type="domain" description="MobA/VirD2-like nuclease" evidence="3">
    <location>
        <begin position="52"/>
        <end position="137"/>
    </location>
</feature>
<evidence type="ECO:0000313" key="4">
    <source>
        <dbReference type="EMBL" id="MBH9697967.1"/>
    </source>
</evidence>
<feature type="region of interest" description="Disordered" evidence="2">
    <location>
        <begin position="374"/>
        <end position="400"/>
    </location>
</feature>
<evidence type="ECO:0000313" key="5">
    <source>
        <dbReference type="Proteomes" id="UP000645612"/>
    </source>
</evidence>
<gene>
    <name evidence="4" type="ORF">JAO13_16140</name>
</gene>
<keyword evidence="1" id="KW-0175">Coiled coil</keyword>
<evidence type="ECO:0000259" key="3">
    <source>
        <dbReference type="Pfam" id="PF03432"/>
    </source>
</evidence>
<feature type="compositionally biased region" description="Basic and acidic residues" evidence="2">
    <location>
        <begin position="272"/>
        <end position="287"/>
    </location>
</feature>
<feature type="compositionally biased region" description="Polar residues" evidence="2">
    <location>
        <begin position="374"/>
        <end position="384"/>
    </location>
</feature>
<feature type="compositionally biased region" description="Low complexity" evidence="2">
    <location>
        <begin position="338"/>
        <end position="349"/>
    </location>
</feature>
<evidence type="ECO:0000256" key="2">
    <source>
        <dbReference type="SAM" id="MobiDB-lite"/>
    </source>
</evidence>
<dbReference type="AlphaFoldDB" id="A0A8I1ARG3"/>
<feature type="coiled-coil region" evidence="1">
    <location>
        <begin position="424"/>
        <end position="451"/>
    </location>
</feature>
<comment type="caution">
    <text evidence="4">The sequence shown here is derived from an EMBL/GenBank/DDBJ whole genome shotgun (WGS) entry which is preliminary data.</text>
</comment>
<feature type="compositionally biased region" description="Low complexity" evidence="2">
    <location>
        <begin position="385"/>
        <end position="399"/>
    </location>
</feature>
<name>A0A8I1ARG3_BURCE</name>
<organism evidence="4 5">
    <name type="scientific">Burkholderia cepacia</name>
    <name type="common">Pseudomonas cepacia</name>
    <dbReference type="NCBI Taxonomy" id="292"/>
    <lineage>
        <taxon>Bacteria</taxon>
        <taxon>Pseudomonadati</taxon>
        <taxon>Pseudomonadota</taxon>
        <taxon>Betaproteobacteria</taxon>
        <taxon>Burkholderiales</taxon>
        <taxon>Burkholderiaceae</taxon>
        <taxon>Burkholderia</taxon>
        <taxon>Burkholderia cepacia complex</taxon>
    </lineage>
</organism>
<reference evidence="4" key="1">
    <citation type="submission" date="2020-12" db="EMBL/GenBank/DDBJ databases">
        <title>Burkholderia cepacia complex in Mexico.</title>
        <authorList>
            <person name="Estrada P."/>
        </authorList>
    </citation>
    <scope>NUCLEOTIDE SEQUENCE</scope>
    <source>
        <strain evidence="4">871</strain>
    </source>
</reference>
<evidence type="ECO:0000256" key="1">
    <source>
        <dbReference type="SAM" id="Coils"/>
    </source>
</evidence>
<dbReference type="EMBL" id="JAEDXG010000014">
    <property type="protein sequence ID" value="MBH9697967.1"/>
    <property type="molecule type" value="Genomic_DNA"/>
</dbReference>
<dbReference type="InterPro" id="IPR005094">
    <property type="entry name" value="Endonuclease_MobA/VirD2"/>
</dbReference>
<accession>A0A8I1ARG3</accession>
<sequence length="468" mass="53488">MIIKIFDSGTGPGRGPINYLLSDKDHKGTTRSVKPEVLLGDPNLTRDIIDNIQNKQKYTCGVIALKKEEVLTPKDWLYIIDKFHEYMMPLGTERINSVWITHHDKGRTELNFVVPKIDLKTGLALNISPPGKQNQEYYRLFAAMMNDHFGFDQIVPKDSGTGLNMKISEYKSGTDTSNFKKDLHRKIQNEIRGGKIKNRDNLINWLNEKSYRVVKTDRDYLTIKYNNKNLRLYGNLYSANPDFKKAADMEFTKQQHDKLEWYKSQRETFFNKRYNKESNEKRSNYRHAEKHTRKRPSESTSNNRFTRTSERIATRMAANSKPDATHQSRSRFTIPKNQDSQQSGSQLSGKWTKEVAQEINNLVASTSANSIELSANSNKNSANQPSTSAAPSGSSDNSSMKVALGSRLTELLAKLVNELDPAKQAELRGQINEVRRQIADLELQEARAKATVEDHILQVKIDQNNFNL</sequence>
<feature type="region of interest" description="Disordered" evidence="2">
    <location>
        <begin position="272"/>
        <end position="351"/>
    </location>
</feature>